<evidence type="ECO:0008006" key="4">
    <source>
        <dbReference type="Google" id="ProtNLM"/>
    </source>
</evidence>
<keyword evidence="1" id="KW-1133">Transmembrane helix</keyword>
<dbReference type="AlphaFoldDB" id="A0A098LAC0"/>
<feature type="transmembrane region" description="Helical" evidence="1">
    <location>
        <begin position="35"/>
        <end position="54"/>
    </location>
</feature>
<name>A0A098LAC0_9BACT</name>
<feature type="transmembrane region" description="Helical" evidence="1">
    <location>
        <begin position="60"/>
        <end position="80"/>
    </location>
</feature>
<organism evidence="2 3">
    <name type="scientific">Sporocytophaga myxococcoides</name>
    <dbReference type="NCBI Taxonomy" id="153721"/>
    <lineage>
        <taxon>Bacteria</taxon>
        <taxon>Pseudomonadati</taxon>
        <taxon>Bacteroidota</taxon>
        <taxon>Cytophagia</taxon>
        <taxon>Cytophagales</taxon>
        <taxon>Cytophagaceae</taxon>
        <taxon>Sporocytophaga</taxon>
    </lineage>
</organism>
<dbReference type="EMBL" id="BBLT01000002">
    <property type="protein sequence ID" value="GAL83871.1"/>
    <property type="molecule type" value="Genomic_DNA"/>
</dbReference>
<keyword evidence="3" id="KW-1185">Reference proteome</keyword>
<evidence type="ECO:0000313" key="3">
    <source>
        <dbReference type="Proteomes" id="UP000030185"/>
    </source>
</evidence>
<dbReference type="RefSeq" id="WP_197060014.1">
    <property type="nucleotide sequence ID" value="NZ_BBLT01000002.1"/>
</dbReference>
<proteinExistence type="predicted"/>
<dbReference type="STRING" id="153721.MYP_1099"/>
<sequence length="135" mass="15415">MKRNRVLYFFIIIGLIGIGLAARKWKIFLPDLINVYLGDAIWAAMIYFGIAFIFNRKSLSFIGVLSLTFCYCIEVSQFYHAPWIDAIRNTRIGALILGFAFLWSDILAYTLGIGFSFLGEYFFFKGKPKEVDAVA</sequence>
<reference evidence="2 3" key="1">
    <citation type="submission" date="2014-09" db="EMBL/GenBank/DDBJ databases">
        <title>Sporocytophaga myxococcoides PG-01 genome sequencing.</title>
        <authorList>
            <person name="Liu L."/>
            <person name="Gao P.J."/>
            <person name="Chen G.J."/>
            <person name="Wang L.S."/>
        </authorList>
    </citation>
    <scope>NUCLEOTIDE SEQUENCE [LARGE SCALE GENOMIC DNA]</scope>
    <source>
        <strain evidence="2 3">PG-01</strain>
    </source>
</reference>
<evidence type="ECO:0000313" key="2">
    <source>
        <dbReference type="EMBL" id="GAL83871.1"/>
    </source>
</evidence>
<evidence type="ECO:0000256" key="1">
    <source>
        <dbReference type="SAM" id="Phobius"/>
    </source>
</evidence>
<accession>A0A098LAC0</accession>
<gene>
    <name evidence="2" type="ORF">MYP_1099</name>
</gene>
<dbReference type="InterPro" id="IPR021257">
    <property type="entry name" value="DUF2809"/>
</dbReference>
<keyword evidence="1" id="KW-0812">Transmembrane</keyword>
<feature type="transmembrane region" description="Helical" evidence="1">
    <location>
        <begin position="92"/>
        <end position="118"/>
    </location>
</feature>
<keyword evidence="1" id="KW-0472">Membrane</keyword>
<comment type="caution">
    <text evidence="2">The sequence shown here is derived from an EMBL/GenBank/DDBJ whole genome shotgun (WGS) entry which is preliminary data.</text>
</comment>
<protein>
    <recommendedName>
        <fullName evidence="4">DUF2809 domain-containing protein</fullName>
    </recommendedName>
</protein>
<dbReference type="Pfam" id="PF10990">
    <property type="entry name" value="DUF2809"/>
    <property type="match status" value="1"/>
</dbReference>
<dbReference type="Proteomes" id="UP000030185">
    <property type="component" value="Unassembled WGS sequence"/>
</dbReference>
<dbReference type="eggNOG" id="COG2205">
    <property type="taxonomic scope" value="Bacteria"/>
</dbReference>
<feature type="transmembrane region" description="Helical" evidence="1">
    <location>
        <begin position="6"/>
        <end position="23"/>
    </location>
</feature>